<feature type="domain" description="ABC transporter" evidence="11">
    <location>
        <begin position="356"/>
        <end position="594"/>
    </location>
</feature>
<dbReference type="Pfam" id="PF00005">
    <property type="entry name" value="ABC_tran"/>
    <property type="match status" value="1"/>
</dbReference>
<evidence type="ECO:0000256" key="3">
    <source>
        <dbReference type="ARBA" id="ARBA00022475"/>
    </source>
</evidence>
<feature type="transmembrane region" description="Helical" evidence="10">
    <location>
        <begin position="294"/>
        <end position="315"/>
    </location>
</feature>
<keyword evidence="4 10" id="KW-0812">Transmembrane</keyword>
<evidence type="ECO:0000256" key="6">
    <source>
        <dbReference type="ARBA" id="ARBA00022840"/>
    </source>
</evidence>
<feature type="transmembrane region" description="Helical" evidence="10">
    <location>
        <begin position="265"/>
        <end position="282"/>
    </location>
</feature>
<dbReference type="InterPro" id="IPR017871">
    <property type="entry name" value="ABC_transporter-like_CS"/>
</dbReference>
<feature type="domain" description="ABC transmembrane type-1" evidence="12">
    <location>
        <begin position="21"/>
        <end position="323"/>
    </location>
</feature>
<comment type="similarity">
    <text evidence="9">Belongs to the ABC transporter superfamily. Lipid exporter (TC 3.A.1.106) family.</text>
</comment>
<dbReference type="AlphaFoldDB" id="A0A285VUV1"/>
<dbReference type="PROSITE" id="PS50893">
    <property type="entry name" value="ABC_TRANSPORTER_2"/>
    <property type="match status" value="1"/>
</dbReference>
<dbReference type="InterPro" id="IPR003439">
    <property type="entry name" value="ABC_transporter-like_ATP-bd"/>
</dbReference>
<dbReference type="InterPro" id="IPR036640">
    <property type="entry name" value="ABC1_TM_sf"/>
</dbReference>
<evidence type="ECO:0000256" key="9">
    <source>
        <dbReference type="ARBA" id="ARBA00061644"/>
    </source>
</evidence>
<dbReference type="Proteomes" id="UP000219688">
    <property type="component" value="Unassembled WGS sequence"/>
</dbReference>
<feature type="transmembrane region" description="Helical" evidence="10">
    <location>
        <begin position="172"/>
        <end position="192"/>
    </location>
</feature>
<evidence type="ECO:0000256" key="8">
    <source>
        <dbReference type="ARBA" id="ARBA00023136"/>
    </source>
</evidence>
<evidence type="ECO:0000259" key="11">
    <source>
        <dbReference type="PROSITE" id="PS50893"/>
    </source>
</evidence>
<dbReference type="GO" id="GO:0034040">
    <property type="term" value="F:ATPase-coupled lipid transmembrane transporter activity"/>
    <property type="evidence" value="ECO:0007669"/>
    <property type="project" value="TreeGrafter"/>
</dbReference>
<dbReference type="InterPro" id="IPR039421">
    <property type="entry name" value="Type_1_exporter"/>
</dbReference>
<name>A0A285VUV1_9MICO</name>
<dbReference type="SUPFAM" id="SSF90123">
    <property type="entry name" value="ABC transporter transmembrane region"/>
    <property type="match status" value="1"/>
</dbReference>
<feature type="transmembrane region" description="Helical" evidence="10">
    <location>
        <begin position="73"/>
        <end position="99"/>
    </location>
</feature>
<dbReference type="Pfam" id="PF00664">
    <property type="entry name" value="ABC_membrane"/>
    <property type="match status" value="1"/>
</dbReference>
<protein>
    <submittedName>
        <fullName evidence="13">ABC-type bacteriocin/lantibiotic exporter, contains an N-terminal double-glycine peptidase domain</fullName>
    </submittedName>
</protein>
<dbReference type="PROSITE" id="PS00211">
    <property type="entry name" value="ABC_TRANSPORTER_1"/>
    <property type="match status" value="1"/>
</dbReference>
<dbReference type="RefSeq" id="WP_141401527.1">
    <property type="nucleotide sequence ID" value="NZ_OBQK01000017.1"/>
</dbReference>
<evidence type="ECO:0000256" key="10">
    <source>
        <dbReference type="SAM" id="Phobius"/>
    </source>
</evidence>
<evidence type="ECO:0000313" key="13">
    <source>
        <dbReference type="EMBL" id="SOC57812.1"/>
    </source>
</evidence>
<feature type="transmembrane region" description="Helical" evidence="10">
    <location>
        <begin position="20"/>
        <end position="45"/>
    </location>
</feature>
<comment type="subcellular location">
    <subcellularLocation>
        <location evidence="1">Cell membrane</location>
        <topology evidence="1">Multi-pass membrane protein</topology>
    </subcellularLocation>
</comment>
<feature type="transmembrane region" description="Helical" evidence="10">
    <location>
        <begin position="145"/>
        <end position="166"/>
    </location>
</feature>
<proteinExistence type="inferred from homology"/>
<dbReference type="PANTHER" id="PTHR24221">
    <property type="entry name" value="ATP-BINDING CASSETTE SUB-FAMILY B"/>
    <property type="match status" value="1"/>
</dbReference>
<dbReference type="GO" id="GO:0140359">
    <property type="term" value="F:ABC-type transporter activity"/>
    <property type="evidence" value="ECO:0007669"/>
    <property type="project" value="InterPro"/>
</dbReference>
<evidence type="ECO:0000256" key="1">
    <source>
        <dbReference type="ARBA" id="ARBA00004651"/>
    </source>
</evidence>
<dbReference type="InterPro" id="IPR011527">
    <property type="entry name" value="ABC1_TM_dom"/>
</dbReference>
<dbReference type="GO" id="GO:0005886">
    <property type="term" value="C:plasma membrane"/>
    <property type="evidence" value="ECO:0007669"/>
    <property type="project" value="UniProtKB-SubCell"/>
</dbReference>
<evidence type="ECO:0000259" key="12">
    <source>
        <dbReference type="PROSITE" id="PS50929"/>
    </source>
</evidence>
<keyword evidence="14" id="KW-1185">Reference proteome</keyword>
<sequence length="598" mass="64100">MRELVRLARAVLPRRVKVTLLLASLGLVLIAALDMVAIALVYPLVTLATGETPRIPVLSAITSASGITSRESLLIVLAIAVVVLFTAKSLAGIAFNWWLGGFTNRNRAVLSTRILRSYLYRPFEEVSRRSTAELIRTQQDAVNQFFLSGIYSFMTGLSNLATVVGITTVLFLTAPVPTLVLIAYFAFTGALYSRFVKRPATRAGAAAMASAGRTWRTALTALGGLKEIQLRGAQETFVDRYRSAVHDAAQANRVSGFLGGLPRHVLEVLFVAAIGIAVVMTSTTTPSSEASRTVGLLGAFVAAGFRILPALNGLLGNITSIQASREGTRLVSAELTGREAVPPANEGSSLTYARSLVLQDIVFSYPGSLRPTLTGINLTIPSGATVAFVGSSGAGKTTLIDLILGFHRPQSGSVTADGVDIYSDIEAWRRQVGYVPQDVFIIDGTLEENVYFDRPYADSQRHKEALGRVLRQADLADFVSSLPDGITTQMGERGSRLSGGQRQRIGLARALYRGPELLVLDEATSALDNVTESRIAEIIRDMGDAVTTLIVAHRLSTVKHADVIVLLDQGRIVGVGNFQELQGQNESFAAMVRLGNLT</sequence>
<dbReference type="PROSITE" id="PS50929">
    <property type="entry name" value="ABC_TM1F"/>
    <property type="match status" value="1"/>
</dbReference>
<evidence type="ECO:0000256" key="5">
    <source>
        <dbReference type="ARBA" id="ARBA00022741"/>
    </source>
</evidence>
<keyword evidence="3" id="KW-1003">Cell membrane</keyword>
<dbReference type="InterPro" id="IPR003593">
    <property type="entry name" value="AAA+_ATPase"/>
</dbReference>
<evidence type="ECO:0000256" key="4">
    <source>
        <dbReference type="ARBA" id="ARBA00022692"/>
    </source>
</evidence>
<keyword evidence="6" id="KW-0067">ATP-binding</keyword>
<dbReference type="PANTHER" id="PTHR24221:SF654">
    <property type="entry name" value="ATP-BINDING CASSETTE SUB-FAMILY B MEMBER 6"/>
    <property type="match status" value="1"/>
</dbReference>
<reference evidence="14" key="1">
    <citation type="submission" date="2017-08" db="EMBL/GenBank/DDBJ databases">
        <authorList>
            <person name="Varghese N."/>
            <person name="Submissions S."/>
        </authorList>
    </citation>
    <scope>NUCLEOTIDE SEQUENCE [LARGE SCALE GENOMIC DNA]</scope>
    <source>
        <strain evidence="14">USBA17B2</strain>
    </source>
</reference>
<keyword evidence="5" id="KW-0547">Nucleotide-binding</keyword>
<dbReference type="SMART" id="SM00382">
    <property type="entry name" value="AAA"/>
    <property type="match status" value="1"/>
</dbReference>
<evidence type="ECO:0000256" key="2">
    <source>
        <dbReference type="ARBA" id="ARBA00022448"/>
    </source>
</evidence>
<gene>
    <name evidence="13" type="ORF">SAMN05421879_11711</name>
</gene>
<dbReference type="GO" id="GO:0005524">
    <property type="term" value="F:ATP binding"/>
    <property type="evidence" value="ECO:0007669"/>
    <property type="project" value="UniProtKB-KW"/>
</dbReference>
<dbReference type="Gene3D" id="1.20.1560.10">
    <property type="entry name" value="ABC transporter type 1, transmembrane domain"/>
    <property type="match status" value="1"/>
</dbReference>
<dbReference type="Gene3D" id="3.40.50.300">
    <property type="entry name" value="P-loop containing nucleotide triphosphate hydrolases"/>
    <property type="match status" value="1"/>
</dbReference>
<dbReference type="SUPFAM" id="SSF52540">
    <property type="entry name" value="P-loop containing nucleoside triphosphate hydrolases"/>
    <property type="match status" value="1"/>
</dbReference>
<evidence type="ECO:0000313" key="14">
    <source>
        <dbReference type="Proteomes" id="UP000219688"/>
    </source>
</evidence>
<keyword evidence="7 10" id="KW-1133">Transmembrane helix</keyword>
<dbReference type="EMBL" id="OBQK01000017">
    <property type="protein sequence ID" value="SOC57812.1"/>
    <property type="molecule type" value="Genomic_DNA"/>
</dbReference>
<accession>A0A285VUV1</accession>
<organism evidence="13 14">
    <name type="scientific">Ornithinimicrobium cerasi</name>
    <dbReference type="NCBI Taxonomy" id="2248773"/>
    <lineage>
        <taxon>Bacteria</taxon>
        <taxon>Bacillati</taxon>
        <taxon>Actinomycetota</taxon>
        <taxon>Actinomycetes</taxon>
        <taxon>Micrococcales</taxon>
        <taxon>Ornithinimicrobiaceae</taxon>
        <taxon>Ornithinimicrobium</taxon>
    </lineage>
</organism>
<keyword evidence="2" id="KW-0813">Transport</keyword>
<keyword evidence="8 10" id="KW-0472">Membrane</keyword>
<dbReference type="InterPro" id="IPR027417">
    <property type="entry name" value="P-loop_NTPase"/>
</dbReference>
<dbReference type="FunFam" id="3.40.50.300:FF:000299">
    <property type="entry name" value="ABC transporter ATP-binding protein/permease"/>
    <property type="match status" value="1"/>
</dbReference>
<dbReference type="GO" id="GO:0016887">
    <property type="term" value="F:ATP hydrolysis activity"/>
    <property type="evidence" value="ECO:0007669"/>
    <property type="project" value="InterPro"/>
</dbReference>
<evidence type="ECO:0000256" key="7">
    <source>
        <dbReference type="ARBA" id="ARBA00022989"/>
    </source>
</evidence>